<dbReference type="Pfam" id="PF17243">
    <property type="entry name" value="POTRA_TamA_1"/>
    <property type="match status" value="1"/>
</dbReference>
<dbReference type="GO" id="GO:0097347">
    <property type="term" value="C:TAM protein secretion complex"/>
    <property type="evidence" value="ECO:0007669"/>
    <property type="project" value="TreeGrafter"/>
</dbReference>
<dbReference type="GO" id="GO:0009306">
    <property type="term" value="P:protein secretion"/>
    <property type="evidence" value="ECO:0007669"/>
    <property type="project" value="TreeGrafter"/>
</dbReference>
<keyword evidence="4" id="KW-1134">Transmembrane beta strand</keyword>
<evidence type="ECO:0000313" key="14">
    <source>
        <dbReference type="EMBL" id="ABS77817.1"/>
    </source>
</evidence>
<comment type="similarity">
    <text evidence="2">Belongs to the TamA family.</text>
</comment>
<evidence type="ECO:0000256" key="1">
    <source>
        <dbReference type="ARBA" id="ARBA00004442"/>
    </source>
</evidence>
<protein>
    <recommendedName>
        <fullName evidence="3">Translocation and assembly module subunit TamA</fullName>
    </recommendedName>
    <alternativeName>
        <fullName evidence="9">Autotransporter assembly factor TamA</fullName>
    </alternativeName>
</protein>
<proteinExistence type="inferred from homology"/>
<comment type="subcellular location">
    <subcellularLocation>
        <location evidence="1">Cell outer membrane</location>
    </subcellularLocation>
</comment>
<dbReference type="AlphaFoldDB" id="A9KD69"/>
<comment type="subunit">
    <text evidence="10">Interacts with TamB to form the translocation and assembly module (TAM).</text>
</comment>
<feature type="domain" description="TamA POTRA" evidence="13">
    <location>
        <begin position="33"/>
        <end position="112"/>
    </location>
</feature>
<evidence type="ECO:0000256" key="4">
    <source>
        <dbReference type="ARBA" id="ARBA00022452"/>
    </source>
</evidence>
<accession>A9KD69</accession>
<dbReference type="InterPro" id="IPR000184">
    <property type="entry name" value="Bac_surfAg_D15"/>
</dbReference>
<dbReference type="PANTHER" id="PTHR12815">
    <property type="entry name" value="SORTING AND ASSEMBLY MACHINERY SAMM50 PROTEIN FAMILY MEMBER"/>
    <property type="match status" value="1"/>
</dbReference>
<dbReference type="HOGENOM" id="CLU_018618_1_0_6"/>
<evidence type="ECO:0000256" key="8">
    <source>
        <dbReference type="ARBA" id="ARBA00023237"/>
    </source>
</evidence>
<keyword evidence="8" id="KW-0998">Cell outer membrane</keyword>
<evidence type="ECO:0000256" key="5">
    <source>
        <dbReference type="ARBA" id="ARBA00022692"/>
    </source>
</evidence>
<keyword evidence="5" id="KW-0812">Transmembrane</keyword>
<dbReference type="Proteomes" id="UP000008555">
    <property type="component" value="Chromosome"/>
</dbReference>
<gene>
    <name evidence="14" type="ordered locus">CBUD_1898</name>
</gene>
<evidence type="ECO:0000313" key="15">
    <source>
        <dbReference type="Proteomes" id="UP000008555"/>
    </source>
</evidence>
<name>A9KD69_COXBN</name>
<dbReference type="RefSeq" id="WP_011997310.1">
    <property type="nucleotide sequence ID" value="NC_009727.1"/>
</dbReference>
<dbReference type="Gene3D" id="2.40.160.50">
    <property type="entry name" value="membrane protein fhac: a member of the omp85/tpsb transporter family"/>
    <property type="match status" value="1"/>
</dbReference>
<dbReference type="Gene3D" id="3.10.20.310">
    <property type="entry name" value="membrane protein fhac"/>
    <property type="match status" value="3"/>
</dbReference>
<organism evidence="14 15">
    <name type="scientific">Coxiella burnetii (strain Dugway 5J108-111)</name>
    <dbReference type="NCBI Taxonomy" id="434922"/>
    <lineage>
        <taxon>Bacteria</taxon>
        <taxon>Pseudomonadati</taxon>
        <taxon>Pseudomonadota</taxon>
        <taxon>Gammaproteobacteria</taxon>
        <taxon>Legionellales</taxon>
        <taxon>Coxiellaceae</taxon>
        <taxon>Coxiella</taxon>
    </lineage>
</organism>
<dbReference type="GO" id="GO:0009279">
    <property type="term" value="C:cell outer membrane"/>
    <property type="evidence" value="ECO:0007669"/>
    <property type="project" value="UniProtKB-SubCell"/>
</dbReference>
<dbReference type="InterPro" id="IPR035243">
    <property type="entry name" value="TamA_POTRA_Dom_1"/>
</dbReference>
<feature type="domain" description="Bacterial surface antigen (D15)" evidence="12">
    <location>
        <begin position="400"/>
        <end position="575"/>
    </location>
</feature>
<evidence type="ECO:0000256" key="3">
    <source>
        <dbReference type="ARBA" id="ARBA00015419"/>
    </source>
</evidence>
<feature type="chain" id="PRO_5002736447" description="Translocation and assembly module subunit TamA" evidence="11">
    <location>
        <begin position="23"/>
        <end position="578"/>
    </location>
</feature>
<dbReference type="EMBL" id="CP000733">
    <property type="protein sequence ID" value="ABS77817.1"/>
    <property type="molecule type" value="Genomic_DNA"/>
</dbReference>
<dbReference type="InterPro" id="IPR039910">
    <property type="entry name" value="D15-like"/>
</dbReference>
<evidence type="ECO:0000256" key="9">
    <source>
        <dbReference type="ARBA" id="ARBA00033063"/>
    </source>
</evidence>
<evidence type="ECO:0000259" key="13">
    <source>
        <dbReference type="Pfam" id="PF17243"/>
    </source>
</evidence>
<evidence type="ECO:0000259" key="12">
    <source>
        <dbReference type="Pfam" id="PF01103"/>
    </source>
</evidence>
<evidence type="ECO:0000256" key="6">
    <source>
        <dbReference type="ARBA" id="ARBA00022729"/>
    </source>
</evidence>
<feature type="signal peptide" evidence="11">
    <location>
        <begin position="1"/>
        <end position="22"/>
    </location>
</feature>
<sequence length="578" mass="65515">MKEHLCTIFILFCWFFSGLAWAQQLPAATNTLEVQIAGLPPTPLENVFKRLSEKHETIKHDFVPATIRKFYEEIPKEIEEGIKPYGYFKPHIHGYIRHPYPHFWFGHFTVNPGPRMQFTQVKLQITGPGAYDRAFLHLYENFPVKAGDFFDSEKYESAKNDLFNVAAGRGFFKARMIRNQILVDLKNYRSTVIIVFDTGPRFLFSTTDFSATPFHESFLHRFLQYRKGHYFSQDKVRRTREGLANSDYFSTVVVTPEPQKAQGLYVPVKIHLDMQPKKQYNFGLGFGTDTGPRALVSTNLRWINPYGHRFNAYLRASPSNSALVANYIIPGSNPATDLYTFSAAFLDQDQDTGKGRSGRLSVSYQTNVGNWQQIISLTALRERYNLRDLPRTNAGVLYPSISWEHRHADNTLNPSRGHSIVATISGASESVLSKTSFLQTRLDTRFLFTAWERTRFIIRASAGYTAIKNILNLPLSLQFFAGGAQSMRGFSFNSIGPGRGLFVGSFEIQEKIVKNIYLASFIDVGNVSDRLFNEKLKIGVGPGIVLLTPVGMFELTIANAISEPKKPWVIQFSMGSVL</sequence>
<evidence type="ECO:0000256" key="10">
    <source>
        <dbReference type="ARBA" id="ARBA00093548"/>
    </source>
</evidence>
<dbReference type="FunFam" id="3.10.20.310:FF:000017">
    <property type="entry name" value="Outer membrane protein assembly factor"/>
    <property type="match status" value="1"/>
</dbReference>
<evidence type="ECO:0000256" key="2">
    <source>
        <dbReference type="ARBA" id="ARBA00010248"/>
    </source>
</evidence>
<evidence type="ECO:0000256" key="7">
    <source>
        <dbReference type="ARBA" id="ARBA00023136"/>
    </source>
</evidence>
<keyword evidence="7" id="KW-0472">Membrane</keyword>
<dbReference type="KEGG" id="cbd:CBUD_1898"/>
<dbReference type="Pfam" id="PF01103">
    <property type="entry name" value="Omp85"/>
    <property type="match status" value="1"/>
</dbReference>
<evidence type="ECO:0000256" key="11">
    <source>
        <dbReference type="SAM" id="SignalP"/>
    </source>
</evidence>
<keyword evidence="6 11" id="KW-0732">Signal</keyword>
<dbReference type="PANTHER" id="PTHR12815:SF47">
    <property type="entry name" value="TRANSLOCATION AND ASSEMBLY MODULE SUBUNIT TAMA"/>
    <property type="match status" value="1"/>
</dbReference>
<reference evidence="14 15" key="1">
    <citation type="journal article" date="2009" name="Infect. Immun.">
        <title>Comparative genomics reveal extensive transposon-mediated genomic plasticity and diversity among potential effector proteins within the genus Coxiella.</title>
        <authorList>
            <person name="Beare P.A."/>
            <person name="Unsworth N."/>
            <person name="Andoh M."/>
            <person name="Voth D.E."/>
            <person name="Omsland A."/>
            <person name="Gilk S.D."/>
            <person name="Williams K.P."/>
            <person name="Sobral B.W."/>
            <person name="Kupko J.J.III."/>
            <person name="Porcella S.F."/>
            <person name="Samuel J.E."/>
            <person name="Heinzen R.A."/>
        </authorList>
    </citation>
    <scope>NUCLEOTIDE SEQUENCE [LARGE SCALE GENOMIC DNA]</scope>
    <source>
        <strain evidence="14 15">Dugway 5J108-111</strain>
    </source>
</reference>